<gene>
    <name evidence="2" type="ORF">H9S92_20960</name>
</gene>
<dbReference type="Pfam" id="PF19266">
    <property type="entry name" value="CIS_tube"/>
    <property type="match status" value="1"/>
</dbReference>
<protein>
    <submittedName>
        <fullName evidence="2">LysM peptidoglycan-binding domain-containing protein</fullName>
    </submittedName>
</protein>
<dbReference type="AlphaFoldDB" id="A0A923T9E8"/>
<dbReference type="InterPro" id="IPR018392">
    <property type="entry name" value="LysM"/>
</dbReference>
<comment type="caution">
    <text evidence="2">The sequence shown here is derived from an EMBL/GenBank/DDBJ whole genome shotgun (WGS) entry which is preliminary data.</text>
</comment>
<dbReference type="PROSITE" id="PS51782">
    <property type="entry name" value="LYSM"/>
    <property type="match status" value="1"/>
</dbReference>
<accession>A0A923T9E8</accession>
<dbReference type="Proteomes" id="UP000650081">
    <property type="component" value="Unassembled WGS sequence"/>
</dbReference>
<feature type="domain" description="LysM" evidence="1">
    <location>
        <begin position="181"/>
        <end position="228"/>
    </location>
</feature>
<evidence type="ECO:0000259" key="1">
    <source>
        <dbReference type="PROSITE" id="PS51782"/>
    </source>
</evidence>
<dbReference type="Pfam" id="PF05489">
    <property type="entry name" value="Phage_tail_X"/>
    <property type="match status" value="1"/>
</dbReference>
<name>A0A923T9E8_9BACT</name>
<proteinExistence type="predicted"/>
<keyword evidence="3" id="KW-1185">Reference proteome</keyword>
<evidence type="ECO:0000313" key="3">
    <source>
        <dbReference type="Proteomes" id="UP000650081"/>
    </source>
</evidence>
<reference evidence="2" key="1">
    <citation type="submission" date="2020-08" db="EMBL/GenBank/DDBJ databases">
        <title>Lewinella bacteria from marine environments.</title>
        <authorList>
            <person name="Zhong Y."/>
        </authorList>
    </citation>
    <scope>NUCLEOTIDE SEQUENCE</scope>
    <source>
        <strain evidence="2">KCTC 42187</strain>
    </source>
</reference>
<dbReference type="InterPro" id="IPR045361">
    <property type="entry name" value="CIS_tube_prot_N"/>
</dbReference>
<organism evidence="2 3">
    <name type="scientific">Neolewinella lacunae</name>
    <dbReference type="NCBI Taxonomy" id="1517758"/>
    <lineage>
        <taxon>Bacteria</taxon>
        <taxon>Pseudomonadati</taxon>
        <taxon>Bacteroidota</taxon>
        <taxon>Saprospiria</taxon>
        <taxon>Saprospirales</taxon>
        <taxon>Lewinellaceae</taxon>
        <taxon>Neolewinella</taxon>
    </lineage>
</organism>
<dbReference type="InterPro" id="IPR008861">
    <property type="entry name" value="GpX-like"/>
</dbReference>
<dbReference type="CDD" id="cd00118">
    <property type="entry name" value="LysM"/>
    <property type="match status" value="1"/>
</dbReference>
<dbReference type="EMBL" id="JACSIT010000153">
    <property type="protein sequence ID" value="MBC6996655.1"/>
    <property type="molecule type" value="Genomic_DNA"/>
</dbReference>
<sequence>MAQASPKADRKLRIWAYADKNFSQLVPGVKNPLEVSINPSGYKRTFKPLKAGKPAITLANGEIADIKIVDPPPEIFQVELWFDATGAVPGTGEVTDDIELLKKHALLYNGDIHSTNFVKLEWGGTGGLLFKGQLQSLNVDYSLFDRKGKPLRAKALATFVEFIDAKTRESLKKKNSPDLTHVRTVGAGDTLPLMCYRIYGDSAYYVQVAAANQLASVLDLRPGQRIVFPPINN</sequence>
<dbReference type="RefSeq" id="WP_187468658.1">
    <property type="nucleotide sequence ID" value="NZ_JACSIT010000153.1"/>
</dbReference>
<evidence type="ECO:0000313" key="2">
    <source>
        <dbReference type="EMBL" id="MBC6996655.1"/>
    </source>
</evidence>